<evidence type="ECO:0000313" key="2">
    <source>
        <dbReference type="EMBL" id="QJA57895.1"/>
    </source>
</evidence>
<sequence length="222" mass="26204">MGELTGNAVSMFTYPNVPTWSDVMEQTSPDYEKVTNTLLDKYPRLRKERWRVEDASDPKHPYYNPKGFSEYYSPDEEGTDTEPGNPYPGYPTILMRKHSKNPEKALLGEMMHRLAESDEGFRDLRSKVLDARGKRAEVVDQEAYKYYRDPRPYKDFLNYSRHDAYMRALMDPESNPDWDPKEIWGDKEQALREEVENYLLSEPKEEISTKGMYSPQWMNFAR</sequence>
<gene>
    <name evidence="2" type="ORF">MM415B01538_0002</name>
</gene>
<accession>A0A6M3IKN4</accession>
<dbReference type="AlphaFoldDB" id="A0A6M3IKN4"/>
<protein>
    <submittedName>
        <fullName evidence="2">Uncharacterized protein</fullName>
    </submittedName>
</protein>
<proteinExistence type="predicted"/>
<name>A0A6M3IKN4_9ZZZZ</name>
<evidence type="ECO:0000256" key="1">
    <source>
        <dbReference type="SAM" id="MobiDB-lite"/>
    </source>
</evidence>
<feature type="compositionally biased region" description="Basic and acidic residues" evidence="1">
    <location>
        <begin position="50"/>
        <end position="60"/>
    </location>
</feature>
<organism evidence="2">
    <name type="scientific">viral metagenome</name>
    <dbReference type="NCBI Taxonomy" id="1070528"/>
    <lineage>
        <taxon>unclassified sequences</taxon>
        <taxon>metagenomes</taxon>
        <taxon>organismal metagenomes</taxon>
    </lineage>
</organism>
<dbReference type="EMBL" id="MT141298">
    <property type="protein sequence ID" value="QJA57895.1"/>
    <property type="molecule type" value="Genomic_DNA"/>
</dbReference>
<reference evidence="2" key="1">
    <citation type="submission" date="2020-03" db="EMBL/GenBank/DDBJ databases">
        <title>The deep terrestrial virosphere.</title>
        <authorList>
            <person name="Holmfeldt K."/>
            <person name="Nilsson E."/>
            <person name="Simone D."/>
            <person name="Lopez-Fernandez M."/>
            <person name="Wu X."/>
            <person name="de Brujin I."/>
            <person name="Lundin D."/>
            <person name="Andersson A."/>
            <person name="Bertilsson S."/>
            <person name="Dopson M."/>
        </authorList>
    </citation>
    <scope>NUCLEOTIDE SEQUENCE</scope>
    <source>
        <strain evidence="2">MM415B01538</strain>
    </source>
</reference>
<feature type="region of interest" description="Disordered" evidence="1">
    <location>
        <begin position="50"/>
        <end position="91"/>
    </location>
</feature>